<evidence type="ECO:0000313" key="2">
    <source>
        <dbReference type="Proteomes" id="UP001052739"/>
    </source>
</evidence>
<evidence type="ECO:0000313" key="1">
    <source>
        <dbReference type="EMBL" id="GHI25174.1"/>
    </source>
</evidence>
<gene>
    <name evidence="1" type="ORF">Shyd_65450</name>
</gene>
<protein>
    <submittedName>
        <fullName evidence="1">Uncharacterized protein</fullName>
    </submittedName>
</protein>
<proteinExistence type="predicted"/>
<comment type="caution">
    <text evidence="1">The sequence shown here is derived from an EMBL/GenBank/DDBJ whole genome shotgun (WGS) entry which is preliminary data.</text>
</comment>
<name>A0ABQ3PJI9_9ACTN</name>
<organism evidence="1 2">
    <name type="scientific">Streptomyces hydrogenans</name>
    <dbReference type="NCBI Taxonomy" id="1873719"/>
    <lineage>
        <taxon>Bacteria</taxon>
        <taxon>Bacillati</taxon>
        <taxon>Actinomycetota</taxon>
        <taxon>Actinomycetes</taxon>
        <taxon>Kitasatosporales</taxon>
        <taxon>Streptomycetaceae</taxon>
        <taxon>Streptomyces</taxon>
    </lineage>
</organism>
<dbReference type="Proteomes" id="UP001052739">
    <property type="component" value="Unassembled WGS sequence"/>
</dbReference>
<keyword evidence="2" id="KW-1185">Reference proteome</keyword>
<sequence>MDPEIHRRRYVRQPKPESKIQHITAMFYAYDRDGTYKERVLLTPERKRDYEARGFTFKRCNGVMHPSWREREDDATG</sequence>
<dbReference type="RefSeq" id="WP_190222804.1">
    <property type="nucleotide sequence ID" value="NZ_BNBS01000020.1"/>
</dbReference>
<accession>A0ABQ3PJI9</accession>
<dbReference type="EMBL" id="BNDW01000068">
    <property type="protein sequence ID" value="GHI25174.1"/>
    <property type="molecule type" value="Genomic_DNA"/>
</dbReference>
<reference evidence="1" key="1">
    <citation type="submission" date="2024-05" db="EMBL/GenBank/DDBJ databases">
        <title>Whole genome shotgun sequence of Streptomyces hydrogenans NBRC 13475.</title>
        <authorList>
            <person name="Komaki H."/>
            <person name="Tamura T."/>
        </authorList>
    </citation>
    <scope>NUCLEOTIDE SEQUENCE</scope>
    <source>
        <strain evidence="1">NBRC 13475</strain>
    </source>
</reference>